<dbReference type="AlphaFoldDB" id="A0A7W8X7F0"/>
<gene>
    <name evidence="1" type="ORF">GGD55_001722</name>
</gene>
<evidence type="ECO:0008006" key="3">
    <source>
        <dbReference type="Google" id="ProtNLM"/>
    </source>
</evidence>
<evidence type="ECO:0000313" key="1">
    <source>
        <dbReference type="EMBL" id="MBB5535039.1"/>
    </source>
</evidence>
<evidence type="ECO:0000313" key="2">
    <source>
        <dbReference type="Proteomes" id="UP000585507"/>
    </source>
</evidence>
<dbReference type="Proteomes" id="UP000585507">
    <property type="component" value="Unassembled WGS sequence"/>
</dbReference>
<protein>
    <recommendedName>
        <fullName evidence="3">DUF2399 domain-containing protein</fullName>
    </recommendedName>
</protein>
<dbReference type="EMBL" id="JACHBK010000003">
    <property type="protein sequence ID" value="MBB5535039.1"/>
    <property type="molecule type" value="Genomic_DNA"/>
</dbReference>
<proteinExistence type="predicted"/>
<name>A0A7W8X7F0_9HYPH</name>
<organism evidence="1 2">
    <name type="scientific">Rhizobium giardinii</name>
    <dbReference type="NCBI Taxonomy" id="56731"/>
    <lineage>
        <taxon>Bacteria</taxon>
        <taxon>Pseudomonadati</taxon>
        <taxon>Pseudomonadota</taxon>
        <taxon>Alphaproteobacteria</taxon>
        <taxon>Hyphomicrobiales</taxon>
        <taxon>Rhizobiaceae</taxon>
        <taxon>Rhizobium/Agrobacterium group</taxon>
        <taxon>Rhizobium</taxon>
    </lineage>
</organism>
<comment type="caution">
    <text evidence="1">The sequence shown here is derived from an EMBL/GenBank/DDBJ whole genome shotgun (WGS) entry which is preliminary data.</text>
</comment>
<keyword evidence="2" id="KW-1185">Reference proteome</keyword>
<dbReference type="RefSeq" id="WP_026203079.1">
    <property type="nucleotide sequence ID" value="NZ_JACHBK010000003.1"/>
</dbReference>
<reference evidence="1 2" key="1">
    <citation type="submission" date="2020-08" db="EMBL/GenBank/DDBJ databases">
        <title>Genomic Encyclopedia of Type Strains, Phase IV (KMG-V): Genome sequencing to study the core and pangenomes of soil and plant-associated prokaryotes.</title>
        <authorList>
            <person name="Whitman W."/>
        </authorList>
    </citation>
    <scope>NUCLEOTIDE SEQUENCE [LARGE SCALE GENOMIC DNA]</scope>
    <source>
        <strain evidence="1 2">SEMIA 4084</strain>
    </source>
</reference>
<accession>A0A7W8X7F0</accession>
<sequence length="293" mass="33337">MEISFNPASRKKRHKATRAEMAALKAALFQIVAIQRPMTVRQVFYQATVHGLVEKTEQAYDRIQWTLAQMRKDGDLPYSWLTDSSRGVYRVDSFDTPQDAIEATARFYRKSLWAEADVRVEIWCEKDALSGVILPITNEYDLGLYVARGFASLSYLHAAAEEIAASDKPTIIYHLGDHDPSGLLAAIKIEETLRDLAPGSDIRFERLAVTEYQIRQWNLPARPTKKSSHDRGWRGQSIELDAIPPAMLRELIRVVIEQHLPRDQFKVLKIAEESERAFLRQWAVDGGGDDQPS</sequence>